<protein>
    <submittedName>
        <fullName evidence="2">Uncharacterized protein</fullName>
    </submittedName>
</protein>
<feature type="region of interest" description="Disordered" evidence="1">
    <location>
        <begin position="58"/>
        <end position="77"/>
    </location>
</feature>
<proteinExistence type="predicted"/>
<evidence type="ECO:0000313" key="2">
    <source>
        <dbReference type="EMBL" id="MBB1256975.1"/>
    </source>
</evidence>
<evidence type="ECO:0000313" key="3">
    <source>
        <dbReference type="Proteomes" id="UP000525686"/>
    </source>
</evidence>
<evidence type="ECO:0000256" key="1">
    <source>
        <dbReference type="SAM" id="MobiDB-lite"/>
    </source>
</evidence>
<organism evidence="2 3">
    <name type="scientific">Streptomyces alkaliterrae</name>
    <dbReference type="NCBI Taxonomy" id="2213162"/>
    <lineage>
        <taxon>Bacteria</taxon>
        <taxon>Bacillati</taxon>
        <taxon>Actinomycetota</taxon>
        <taxon>Actinomycetes</taxon>
        <taxon>Kitasatosporales</taxon>
        <taxon>Streptomycetaceae</taxon>
        <taxon>Streptomyces</taxon>
    </lineage>
</organism>
<accession>A0A7W3ZQQ9</accession>
<feature type="compositionally biased region" description="Low complexity" evidence="1">
    <location>
        <begin position="60"/>
        <end position="71"/>
    </location>
</feature>
<reference evidence="3" key="1">
    <citation type="submission" date="2020-05" db="EMBL/GenBank/DDBJ databases">
        <title>Classification of alakaliphilic streptomycetes isolated from an alkaline soil next to Lonar Crater, India and a proposal for the recognition of Streptomyces alkaliterrae sp. nov.</title>
        <authorList>
            <person name="Golinska P."/>
        </authorList>
    </citation>
    <scope>NUCLEOTIDE SEQUENCE [LARGE SCALE GENOMIC DNA]</scope>
    <source>
        <strain evidence="3">OF3</strain>
    </source>
</reference>
<dbReference type="Proteomes" id="UP000525686">
    <property type="component" value="Unassembled WGS sequence"/>
</dbReference>
<dbReference type="AlphaFoldDB" id="A0A7W3ZQQ9"/>
<feature type="non-terminal residue" evidence="2">
    <location>
        <position position="1"/>
    </location>
</feature>
<comment type="caution">
    <text evidence="2">The sequence shown here is derived from an EMBL/GenBank/DDBJ whole genome shotgun (WGS) entry which is preliminary data.</text>
</comment>
<gene>
    <name evidence="2" type="ORF">H3146_27090</name>
</gene>
<dbReference type="EMBL" id="JABJWZ010000533">
    <property type="protein sequence ID" value="MBB1256975.1"/>
    <property type="molecule type" value="Genomic_DNA"/>
</dbReference>
<sequence length="77" mass="8198">PEDRPTAVVLPARTLRAVLDLLSDGGTTPPELEARLTAFVAAATEREVHARTLDRLTGNHTTAAEAATHETGQNSHM</sequence>
<name>A0A7W3ZQQ9_9ACTN</name>